<proteinExistence type="predicted"/>
<evidence type="ECO:0000313" key="2">
    <source>
        <dbReference type="Proteomes" id="UP000655044"/>
    </source>
</evidence>
<name>A0A8J3SDS2_PLARO</name>
<dbReference type="RefSeq" id="WP_189243641.1">
    <property type="nucleotide sequence ID" value="NZ_BMQP01000046.1"/>
</dbReference>
<keyword evidence="2" id="KW-1185">Reference proteome</keyword>
<dbReference type="Proteomes" id="UP000655044">
    <property type="component" value="Unassembled WGS sequence"/>
</dbReference>
<sequence length="117" mass="12618">MSGSCPEQKCQCTLKVDNPHKSHTPLHVPNVHSRSACKQAQAPIRATADLYEVGFWQETKVAKRGVVTTRGKNYAKTNAARSKCVSGDYHGVGSGYVDHTNGTKLGGTHDTYGTVKC</sequence>
<protein>
    <submittedName>
        <fullName evidence="1">Uncharacterized protein</fullName>
    </submittedName>
</protein>
<dbReference type="EMBL" id="BOOI01000069">
    <property type="protein sequence ID" value="GIH87883.1"/>
    <property type="molecule type" value="Genomic_DNA"/>
</dbReference>
<reference evidence="1" key="1">
    <citation type="submission" date="2021-01" db="EMBL/GenBank/DDBJ databases">
        <title>Whole genome shotgun sequence of Planobispora rosea NBRC 15558.</title>
        <authorList>
            <person name="Komaki H."/>
            <person name="Tamura T."/>
        </authorList>
    </citation>
    <scope>NUCLEOTIDE SEQUENCE</scope>
    <source>
        <strain evidence="1">NBRC 15558</strain>
    </source>
</reference>
<organism evidence="1 2">
    <name type="scientific">Planobispora rosea</name>
    <dbReference type="NCBI Taxonomy" id="35762"/>
    <lineage>
        <taxon>Bacteria</taxon>
        <taxon>Bacillati</taxon>
        <taxon>Actinomycetota</taxon>
        <taxon>Actinomycetes</taxon>
        <taxon>Streptosporangiales</taxon>
        <taxon>Streptosporangiaceae</taxon>
        <taxon>Planobispora</taxon>
    </lineage>
</organism>
<accession>A0A8J3SDS2</accession>
<dbReference type="AlphaFoldDB" id="A0A8J3SDS2"/>
<evidence type="ECO:0000313" key="1">
    <source>
        <dbReference type="EMBL" id="GIH87883.1"/>
    </source>
</evidence>
<gene>
    <name evidence="1" type="ORF">Pro02_62910</name>
</gene>
<comment type="caution">
    <text evidence="1">The sequence shown here is derived from an EMBL/GenBank/DDBJ whole genome shotgun (WGS) entry which is preliminary data.</text>
</comment>